<sequence>MFLIFMFIFFISAFLLLMYGAIKRRKVTVPFFLLLFLGTCCFFNVAKDVLDELDLGSKTSFNQLDDDIFEIDD</sequence>
<dbReference type="Proteomes" id="UP000352698">
    <property type="component" value="Unassembled WGS sequence"/>
</dbReference>
<evidence type="ECO:0000313" key="1">
    <source>
        <dbReference type="EMBL" id="VTQ66170.1"/>
    </source>
</evidence>
<evidence type="ECO:0000313" key="2">
    <source>
        <dbReference type="Proteomes" id="UP000352698"/>
    </source>
</evidence>
<reference evidence="1 2" key="1">
    <citation type="submission" date="2019-05" db="EMBL/GenBank/DDBJ databases">
        <authorList>
            <consortium name="Pathogen Informatics"/>
        </authorList>
    </citation>
    <scope>NUCLEOTIDE SEQUENCE [LARGE SCALE GENOMIC DNA]</scope>
    <source>
        <strain evidence="1 2">NCTC12204</strain>
    </source>
</reference>
<comment type="caution">
    <text evidence="1">The sequence shown here is derived from an EMBL/GenBank/DDBJ whole genome shotgun (WGS) entry which is preliminary data.</text>
</comment>
<name>A0A7Z9AWC2_ENTHR</name>
<organism evidence="1 2">
    <name type="scientific">Enterococcus hirae</name>
    <dbReference type="NCBI Taxonomy" id="1354"/>
    <lineage>
        <taxon>Bacteria</taxon>
        <taxon>Bacillati</taxon>
        <taxon>Bacillota</taxon>
        <taxon>Bacilli</taxon>
        <taxon>Lactobacillales</taxon>
        <taxon>Enterococcaceae</taxon>
        <taxon>Enterococcus</taxon>
    </lineage>
</organism>
<dbReference type="EMBL" id="CABEEP010000001">
    <property type="protein sequence ID" value="VTQ66170.1"/>
    <property type="molecule type" value="Genomic_DNA"/>
</dbReference>
<accession>A0A7Z9AWC2</accession>
<dbReference type="RefSeq" id="WP_010737889.1">
    <property type="nucleotide sequence ID" value="NZ_AP027299.1"/>
</dbReference>
<gene>
    <name evidence="1" type="ORF">NCTC12204_01856</name>
</gene>
<proteinExistence type="predicted"/>
<protein>
    <submittedName>
        <fullName evidence="1">Uncharacterized protein</fullName>
    </submittedName>
</protein>
<dbReference type="AlphaFoldDB" id="A0A7Z9AWC2"/>